<dbReference type="RefSeq" id="WP_262598633.1">
    <property type="nucleotide sequence ID" value="NZ_CP103300.1"/>
</dbReference>
<gene>
    <name evidence="3" type="ORF">NX720_26665</name>
</gene>
<organism evidence="3 4">
    <name type="scientific">Endozoicomonas euniceicola</name>
    <dbReference type="NCBI Taxonomy" id="1234143"/>
    <lineage>
        <taxon>Bacteria</taxon>
        <taxon>Pseudomonadati</taxon>
        <taxon>Pseudomonadota</taxon>
        <taxon>Gammaproteobacteria</taxon>
        <taxon>Oceanospirillales</taxon>
        <taxon>Endozoicomonadaceae</taxon>
        <taxon>Endozoicomonas</taxon>
    </lineage>
</organism>
<keyword evidence="1" id="KW-0732">Signal</keyword>
<dbReference type="Proteomes" id="UP001163255">
    <property type="component" value="Chromosome"/>
</dbReference>
<accession>A0ABY6GUA1</accession>
<evidence type="ECO:0000259" key="2">
    <source>
        <dbReference type="Pfam" id="PF00656"/>
    </source>
</evidence>
<evidence type="ECO:0000313" key="4">
    <source>
        <dbReference type="Proteomes" id="UP001163255"/>
    </source>
</evidence>
<dbReference type="EMBL" id="CP103300">
    <property type="protein sequence ID" value="UYM16334.1"/>
    <property type="molecule type" value="Genomic_DNA"/>
</dbReference>
<dbReference type="Pfam" id="PF00656">
    <property type="entry name" value="Peptidase_C14"/>
    <property type="match status" value="1"/>
</dbReference>
<reference evidence="3" key="1">
    <citation type="submission" date="2022-10" db="EMBL/GenBank/DDBJ databases">
        <title>Completed Genome Sequence of two octocoral isolated bacterium, Endozoicomonas euniceicola EF212T and Endozoicomonas gorgoniicola PS125T.</title>
        <authorList>
            <person name="Chiou Y.-J."/>
            <person name="Chen Y.-H."/>
        </authorList>
    </citation>
    <scope>NUCLEOTIDE SEQUENCE</scope>
    <source>
        <strain evidence="3">EF212</strain>
    </source>
</reference>
<name>A0ABY6GUA1_9GAMM</name>
<dbReference type="PANTHER" id="PTHR22576">
    <property type="entry name" value="MUCOSA ASSOCIATED LYMPHOID TISSUE LYMPHOMA TRANSLOCATION PROTEIN 1/PARACASPASE"/>
    <property type="match status" value="1"/>
</dbReference>
<sequence length="494" mass="55589">MTIYKTLIYAITLTLLSFSAIATQAQQPYALLIGVSNYRFDPLANPAKDATAIEKKLKAYNWETSLITNPTARKIKNELAKINRLRRQNKHRPVLIYYSGHGAEFNGENLLFGKDFIGDFKRGSGVVTLSDIMTTVTTGNGINFLMLDACRSNPFANYTAGVRLGLGKVDAPQNTFISYATAPGKYAYDGDSNDGSPYRKAFLNRLTETQDISSMFIKIRADVIATTNGSQVPWESTSLLETFSFKPTTSLEEELEISESFIPIIPAATPIDYERQQKIELVDFYQEKLLATIEQAPLSAFHQTEYGTHLDNHLLKEYYRQSLQGDFKQRTEVNKAWMLARIFIDGYLNPSCRANSSKLTKLDFDCRNSDEWLTFTPVYVGAFDLATYAFDNGERSDLLGEMYQNGYYVDVDLIKAYDLFYAGKSVDPYYEVNINQMAQELINGKGHNLRVDGDFGPSSCNAMMSLIGDNQICGRIPTREQFEALVKVSSNQLN</sequence>
<feature type="domain" description="Peptidase C14 caspase" evidence="2">
    <location>
        <begin position="29"/>
        <end position="243"/>
    </location>
</feature>
<keyword evidence="4" id="KW-1185">Reference proteome</keyword>
<feature type="chain" id="PRO_5045189670" evidence="1">
    <location>
        <begin position="23"/>
        <end position="494"/>
    </location>
</feature>
<dbReference type="PANTHER" id="PTHR22576:SF37">
    <property type="entry name" value="MUCOSA-ASSOCIATED LYMPHOID TISSUE LYMPHOMA TRANSLOCATION PROTEIN 1"/>
    <property type="match status" value="1"/>
</dbReference>
<protein>
    <submittedName>
        <fullName evidence="3">Caspase family protein</fullName>
    </submittedName>
</protein>
<evidence type="ECO:0000313" key="3">
    <source>
        <dbReference type="EMBL" id="UYM16334.1"/>
    </source>
</evidence>
<proteinExistence type="predicted"/>
<dbReference type="InterPro" id="IPR052039">
    <property type="entry name" value="Caspase-related_regulators"/>
</dbReference>
<dbReference type="SUPFAM" id="SSF52129">
    <property type="entry name" value="Caspase-like"/>
    <property type="match status" value="1"/>
</dbReference>
<dbReference type="Gene3D" id="3.40.50.1460">
    <property type="match status" value="1"/>
</dbReference>
<feature type="signal peptide" evidence="1">
    <location>
        <begin position="1"/>
        <end position="22"/>
    </location>
</feature>
<evidence type="ECO:0000256" key="1">
    <source>
        <dbReference type="SAM" id="SignalP"/>
    </source>
</evidence>
<dbReference type="InterPro" id="IPR011600">
    <property type="entry name" value="Pept_C14_caspase"/>
</dbReference>
<dbReference type="InterPro" id="IPR029030">
    <property type="entry name" value="Caspase-like_dom_sf"/>
</dbReference>